<organism evidence="1 2">
    <name type="scientific">Hyaloscypha bicolor E</name>
    <dbReference type="NCBI Taxonomy" id="1095630"/>
    <lineage>
        <taxon>Eukaryota</taxon>
        <taxon>Fungi</taxon>
        <taxon>Dikarya</taxon>
        <taxon>Ascomycota</taxon>
        <taxon>Pezizomycotina</taxon>
        <taxon>Leotiomycetes</taxon>
        <taxon>Helotiales</taxon>
        <taxon>Hyaloscyphaceae</taxon>
        <taxon>Hyaloscypha</taxon>
        <taxon>Hyaloscypha bicolor</taxon>
    </lineage>
</organism>
<keyword evidence="2" id="KW-1185">Reference proteome</keyword>
<gene>
    <name evidence="1" type="ORF">K444DRAFT_204679</name>
</gene>
<accession>A0A2J6TNY3</accession>
<protein>
    <submittedName>
        <fullName evidence="1">Uncharacterized protein</fullName>
    </submittedName>
</protein>
<dbReference type="InParanoid" id="A0A2J6TNY3"/>
<reference evidence="1 2" key="1">
    <citation type="submission" date="2016-04" db="EMBL/GenBank/DDBJ databases">
        <title>A degradative enzymes factory behind the ericoid mycorrhizal symbiosis.</title>
        <authorList>
            <consortium name="DOE Joint Genome Institute"/>
            <person name="Martino E."/>
            <person name="Morin E."/>
            <person name="Grelet G."/>
            <person name="Kuo A."/>
            <person name="Kohler A."/>
            <person name="Daghino S."/>
            <person name="Barry K."/>
            <person name="Choi C."/>
            <person name="Cichocki N."/>
            <person name="Clum A."/>
            <person name="Copeland A."/>
            <person name="Hainaut M."/>
            <person name="Haridas S."/>
            <person name="Labutti K."/>
            <person name="Lindquist E."/>
            <person name="Lipzen A."/>
            <person name="Khouja H.-R."/>
            <person name="Murat C."/>
            <person name="Ohm R."/>
            <person name="Olson A."/>
            <person name="Spatafora J."/>
            <person name="Veneault-Fourrey C."/>
            <person name="Henrissat B."/>
            <person name="Grigoriev I."/>
            <person name="Martin F."/>
            <person name="Perotto S."/>
        </authorList>
    </citation>
    <scope>NUCLEOTIDE SEQUENCE [LARGE SCALE GENOMIC DNA]</scope>
    <source>
        <strain evidence="1 2">E</strain>
    </source>
</reference>
<dbReference type="OrthoDB" id="3522399at2759"/>
<dbReference type="RefSeq" id="XP_024741635.1">
    <property type="nucleotide sequence ID" value="XM_024871029.1"/>
</dbReference>
<dbReference type="AlphaFoldDB" id="A0A2J6TNY3"/>
<name>A0A2J6TNY3_9HELO</name>
<evidence type="ECO:0000313" key="2">
    <source>
        <dbReference type="Proteomes" id="UP000235371"/>
    </source>
</evidence>
<dbReference type="GeneID" id="36579111"/>
<sequence length="86" mass="9618">MSEKNHVDNHDFVVGDKKPGVDDYGKEYKYSPGDKVWLCVSGQREGPYKVELAEDGKYTLCDEYGISAKGGNAFDEGDLELHDPFN</sequence>
<evidence type="ECO:0000313" key="1">
    <source>
        <dbReference type="EMBL" id="PMD64731.1"/>
    </source>
</evidence>
<dbReference type="Proteomes" id="UP000235371">
    <property type="component" value="Unassembled WGS sequence"/>
</dbReference>
<dbReference type="EMBL" id="KZ613747">
    <property type="protein sequence ID" value="PMD64731.1"/>
    <property type="molecule type" value="Genomic_DNA"/>
</dbReference>
<proteinExistence type="predicted"/>